<evidence type="ECO:0000256" key="11">
    <source>
        <dbReference type="SAM" id="MobiDB-lite"/>
    </source>
</evidence>
<evidence type="ECO:0000256" key="9">
    <source>
        <dbReference type="ARBA" id="ARBA00061394"/>
    </source>
</evidence>
<evidence type="ECO:0000256" key="5">
    <source>
        <dbReference type="ARBA" id="ARBA00023040"/>
    </source>
</evidence>
<dbReference type="GO" id="GO:0005886">
    <property type="term" value="C:plasma membrane"/>
    <property type="evidence" value="ECO:0007669"/>
    <property type="project" value="UniProtKB-SubCell"/>
</dbReference>
<dbReference type="PROSITE" id="PS50262">
    <property type="entry name" value="G_PROTEIN_RECEP_F1_2"/>
    <property type="match status" value="1"/>
</dbReference>
<feature type="transmembrane region" description="Helical" evidence="12">
    <location>
        <begin position="215"/>
        <end position="233"/>
    </location>
</feature>
<evidence type="ECO:0000256" key="8">
    <source>
        <dbReference type="ARBA" id="ARBA00023224"/>
    </source>
</evidence>
<keyword evidence="8 10" id="KW-0807">Transducer</keyword>
<keyword evidence="2" id="KW-1003">Cell membrane</keyword>
<feature type="transmembrane region" description="Helical" evidence="12">
    <location>
        <begin position="186"/>
        <end position="209"/>
    </location>
</feature>
<dbReference type="FunFam" id="1.20.1070.10:FF:000193">
    <property type="entry name" value="Mas-related G-protein coupled receptor member E"/>
    <property type="match status" value="1"/>
</dbReference>
<evidence type="ECO:0000256" key="3">
    <source>
        <dbReference type="ARBA" id="ARBA00022692"/>
    </source>
</evidence>
<evidence type="ECO:0000256" key="4">
    <source>
        <dbReference type="ARBA" id="ARBA00022989"/>
    </source>
</evidence>
<keyword evidence="3 10" id="KW-0812">Transmembrane</keyword>
<dbReference type="InterPro" id="IPR000276">
    <property type="entry name" value="GPCR_Rhodpsn"/>
</dbReference>
<evidence type="ECO:0000313" key="13">
    <source>
        <dbReference type="Ensembl" id="ENSMUNP00000031971.1"/>
    </source>
</evidence>
<protein>
    <submittedName>
        <fullName evidence="13">Uncharacterized protein</fullName>
    </submittedName>
</protein>
<feature type="transmembrane region" description="Helical" evidence="12">
    <location>
        <begin position="121"/>
        <end position="143"/>
    </location>
</feature>
<keyword evidence="5 10" id="KW-0297">G-protein coupled receptor</keyword>
<evidence type="ECO:0000256" key="6">
    <source>
        <dbReference type="ARBA" id="ARBA00023136"/>
    </source>
</evidence>
<proteinExistence type="inferred from homology"/>
<dbReference type="SUPFAM" id="SSF81321">
    <property type="entry name" value="Family A G protein-coupled receptor-like"/>
    <property type="match status" value="1"/>
</dbReference>
<keyword evidence="14" id="KW-1185">Reference proteome</keyword>
<keyword evidence="7 10" id="KW-0675">Receptor</keyword>
<evidence type="ECO:0000256" key="10">
    <source>
        <dbReference type="RuleBase" id="RU000688"/>
    </source>
</evidence>
<feature type="transmembrane region" description="Helical" evidence="12">
    <location>
        <begin position="149"/>
        <end position="174"/>
    </location>
</feature>
<dbReference type="Pfam" id="PF00001">
    <property type="entry name" value="7tm_1"/>
    <property type="match status" value="1"/>
</dbReference>
<reference evidence="13" key="3">
    <citation type="submission" date="2025-09" db="UniProtKB">
        <authorList>
            <consortium name="Ensembl"/>
        </authorList>
    </citation>
    <scope>IDENTIFICATION</scope>
</reference>
<organism evidence="13 14">
    <name type="scientific">Melopsittacus undulatus</name>
    <name type="common">Budgerigar</name>
    <name type="synonym">Psittacus undulatus</name>
    <dbReference type="NCBI Taxonomy" id="13146"/>
    <lineage>
        <taxon>Eukaryota</taxon>
        <taxon>Metazoa</taxon>
        <taxon>Chordata</taxon>
        <taxon>Craniata</taxon>
        <taxon>Vertebrata</taxon>
        <taxon>Euteleostomi</taxon>
        <taxon>Archelosauria</taxon>
        <taxon>Archosauria</taxon>
        <taxon>Dinosauria</taxon>
        <taxon>Saurischia</taxon>
        <taxon>Theropoda</taxon>
        <taxon>Coelurosauria</taxon>
        <taxon>Aves</taxon>
        <taxon>Neognathae</taxon>
        <taxon>Neoaves</taxon>
        <taxon>Telluraves</taxon>
        <taxon>Australaves</taxon>
        <taxon>Psittaciformes</taxon>
        <taxon>Psittaculidae</taxon>
        <taxon>Melopsittacus</taxon>
    </lineage>
</organism>
<evidence type="ECO:0000256" key="2">
    <source>
        <dbReference type="ARBA" id="ARBA00022475"/>
    </source>
</evidence>
<dbReference type="PROSITE" id="PS00237">
    <property type="entry name" value="G_PROTEIN_RECEP_F1_1"/>
    <property type="match status" value="1"/>
</dbReference>
<comment type="subcellular location">
    <subcellularLocation>
        <location evidence="1">Cell membrane</location>
        <topology evidence="1">Multi-pass membrane protein</topology>
    </subcellularLocation>
</comment>
<dbReference type="Ensembl" id="ENSMUNT00000027120.1">
    <property type="protein sequence ID" value="ENSMUNP00000031971.1"/>
    <property type="gene ID" value="ENSMUNG00000017998.1"/>
</dbReference>
<comment type="similarity">
    <text evidence="9">Belongs to the G-protein coupled receptor 1 family. Mas subfamily.</text>
</comment>
<dbReference type="InterPro" id="IPR026234">
    <property type="entry name" value="MRGPCRFAMILY"/>
</dbReference>
<feature type="region of interest" description="Disordered" evidence="11">
    <location>
        <begin position="22"/>
        <end position="53"/>
    </location>
</feature>
<evidence type="ECO:0000256" key="12">
    <source>
        <dbReference type="SAM" id="Phobius"/>
    </source>
</evidence>
<evidence type="ECO:0000256" key="1">
    <source>
        <dbReference type="ARBA" id="ARBA00004651"/>
    </source>
</evidence>
<dbReference type="AlphaFoldDB" id="A0A8V5G882"/>
<sequence>MESESLCPGIIKDHPLVVKSWGEEREEGGEVPSGGRGRRRPPRAGSFSMEGTNTTDLSLNYTHDGNWRYVEHGERKCLHAPDRLTVLLAFLLVICVIGMVGNGIVLWFLGFQMKRNPFTIYILNLAIADSCVLLLFVLFTLAAPFLSNIFVLSSLGLLTAISTERSVSVIFPIWYRCHRPKHLSGIVSGVLWASIGSFMLSIYLCYLFRQRYGTLFSSVITVYSVILSVLMLISNVSMVIRLRCGSQRRSLGKLYVAVVLNVIFFFAFGMPFTLNAVLPLLHNGISVNQGVVLVLALLNSSINPVIYFLVGSWRQRRFQGSIKVALRRVFEEKARSKRCIVTEREKEEKLRVRERMEGRKEEETIN</sequence>
<dbReference type="PRINTS" id="PR00237">
    <property type="entry name" value="GPCRRHODOPSN"/>
</dbReference>
<reference evidence="13" key="2">
    <citation type="submission" date="2025-08" db="UniProtKB">
        <authorList>
            <consortium name="Ensembl"/>
        </authorList>
    </citation>
    <scope>IDENTIFICATION</scope>
</reference>
<dbReference type="Gene3D" id="1.20.1070.10">
    <property type="entry name" value="Rhodopsin 7-helix transmembrane proteins"/>
    <property type="match status" value="1"/>
</dbReference>
<dbReference type="PANTHER" id="PTHR11334:SF29">
    <property type="entry name" value="MAS-RELATED G-PROTEIN COUPLED RECEPTOR MEMBER X2"/>
    <property type="match status" value="1"/>
</dbReference>
<dbReference type="GO" id="GO:0004930">
    <property type="term" value="F:G protein-coupled receptor activity"/>
    <property type="evidence" value="ECO:0007669"/>
    <property type="project" value="UniProtKB-KW"/>
</dbReference>
<feature type="transmembrane region" description="Helical" evidence="12">
    <location>
        <begin position="254"/>
        <end position="278"/>
    </location>
</feature>
<evidence type="ECO:0000256" key="7">
    <source>
        <dbReference type="ARBA" id="ARBA00023170"/>
    </source>
</evidence>
<feature type="transmembrane region" description="Helical" evidence="12">
    <location>
        <begin position="290"/>
        <end position="310"/>
    </location>
</feature>
<evidence type="ECO:0000313" key="14">
    <source>
        <dbReference type="Proteomes" id="UP000694405"/>
    </source>
</evidence>
<keyword evidence="6 12" id="KW-0472">Membrane</keyword>
<feature type="transmembrane region" description="Helical" evidence="12">
    <location>
        <begin position="86"/>
        <end position="109"/>
    </location>
</feature>
<dbReference type="InterPro" id="IPR017452">
    <property type="entry name" value="GPCR_Rhodpsn_7TM"/>
</dbReference>
<dbReference type="Proteomes" id="UP000694405">
    <property type="component" value="Chromosome 4"/>
</dbReference>
<reference evidence="13" key="1">
    <citation type="submission" date="2020-03" db="EMBL/GenBank/DDBJ databases">
        <title>Melopsittacus undulatus (budgerigar) genome, bMelUnd1, maternal haplotype with Z.</title>
        <authorList>
            <person name="Gedman G."/>
            <person name="Mountcastle J."/>
            <person name="Haase B."/>
            <person name="Formenti G."/>
            <person name="Wright T."/>
            <person name="Apodaca J."/>
            <person name="Pelan S."/>
            <person name="Chow W."/>
            <person name="Rhie A."/>
            <person name="Howe K."/>
            <person name="Fedrigo O."/>
            <person name="Jarvis E.D."/>
        </authorList>
    </citation>
    <scope>NUCLEOTIDE SEQUENCE [LARGE SCALE GENOMIC DNA]</scope>
</reference>
<name>A0A8V5G882_MELUD</name>
<dbReference type="PRINTS" id="PR02108">
    <property type="entry name" value="MRGPCRFAMILY"/>
</dbReference>
<dbReference type="PANTHER" id="PTHR11334">
    <property type="entry name" value="MAS-RELATED G-PROTEIN COUPLED RECEPTOR"/>
    <property type="match status" value="1"/>
</dbReference>
<keyword evidence="4 12" id="KW-1133">Transmembrane helix</keyword>
<accession>A0A8V5G882</accession>